<proteinExistence type="inferred from homology"/>
<sequence>MEISACPRVHASWLQPGPCRARQRAFPKPKPGFVTLGCALAAVHQRRQRAARASAGYGAGEVFSAPALTEDGEALVVWLHGLGDTGQGWSTTAPALQQMGLPMLHFLFPTAPTRGVGSKGMKPSWYDVPTLDPDQIARQPPPEGLLDGVDYVLDLIEPHVRRGIPPQRVFLAGYSQGGGLALAAALRAPRKLGGVLMLSSWVAEPLPSEFKEVPVHIFHGAEDPVVPLRTAELCRGQLETAGLRPRGHAASNALGTWAGMSCIQWATAKFAGACMIRPGHRIFLRSLPAALAENPSALRSICTHFGEVEDVWVRVVNRTATVHESWGFVRFSTAEGAHLAAAGDWQQLLVSAGFPGSVEVLPAEAELEVSESLVAQALDADAKGAAHFDFESFREHFSQQLGRPVLRRDAELIFQVLRKQRPDISVKAQLSSAKDAESGSGSGILIITAYSTNYAPGNICAAANHEYAAKHGYDFLCDALPGRDMLEAVAPRDAHTWYKVLMLRRVMAEGQHSHVLWVDADAVVIDQAKTLDSFIQEAEGRDLIIQEDLSAECRVNCGVMILRRSKWSSCLLRLLWEGNLSRRHHCKPYYEQSALVRLLIEAGELESRPQQRLQRPALSPKVCILPQRRLQTNRLREVQLDGPERSFIFHPLFASEHFAEDKASKFQDCTVMGVLLANVYAVAPEC</sequence>
<dbReference type="Gene3D" id="3.90.550.10">
    <property type="entry name" value="Spore Coat Polysaccharide Biosynthesis Protein SpsA, Chain A"/>
    <property type="match status" value="1"/>
</dbReference>
<dbReference type="GO" id="GO:0016020">
    <property type="term" value="C:membrane"/>
    <property type="evidence" value="ECO:0007669"/>
    <property type="project" value="InterPro"/>
</dbReference>
<dbReference type="GO" id="GO:0003676">
    <property type="term" value="F:nucleic acid binding"/>
    <property type="evidence" value="ECO:0007669"/>
    <property type="project" value="InterPro"/>
</dbReference>
<comment type="similarity">
    <text evidence="2">Belongs to the AB hydrolase superfamily. AB hydrolase 2 family.</text>
</comment>
<gene>
    <name evidence="7" type="ORF">EVOR1521_LOCUS4721</name>
</gene>
<dbReference type="InterPro" id="IPR003140">
    <property type="entry name" value="PLipase/COase/thioEstase"/>
</dbReference>
<evidence type="ECO:0000259" key="6">
    <source>
        <dbReference type="Pfam" id="PF02230"/>
    </source>
</evidence>
<feature type="domain" description="Phospholipase/carboxylesterase/thioesterase" evidence="6">
    <location>
        <begin position="73"/>
        <end position="241"/>
    </location>
</feature>
<name>A0AA36MQD7_9DINO</name>
<dbReference type="InterPro" id="IPR029058">
    <property type="entry name" value="AB_hydrolase_fold"/>
</dbReference>
<dbReference type="Proteomes" id="UP001178507">
    <property type="component" value="Unassembled WGS sequence"/>
</dbReference>
<dbReference type="GO" id="GO:0008474">
    <property type="term" value="F:palmitoyl-(protein) hydrolase activity"/>
    <property type="evidence" value="ECO:0007669"/>
    <property type="project" value="TreeGrafter"/>
</dbReference>
<keyword evidence="5" id="KW-0378">Hydrolase</keyword>
<evidence type="ECO:0000256" key="1">
    <source>
        <dbReference type="ARBA" id="ARBA00005664"/>
    </source>
</evidence>
<protein>
    <recommendedName>
        <fullName evidence="6">Phospholipase/carboxylesterase/thioesterase domain-containing protein</fullName>
    </recommendedName>
</protein>
<comment type="similarity">
    <text evidence="1">Belongs to the glycosyltransferase 34 family.</text>
</comment>
<keyword evidence="4" id="KW-0808">Transferase</keyword>
<evidence type="ECO:0000256" key="5">
    <source>
        <dbReference type="ARBA" id="ARBA00022801"/>
    </source>
</evidence>
<comment type="caution">
    <text evidence="7">The sequence shown here is derived from an EMBL/GenBank/DDBJ whole genome shotgun (WGS) entry which is preliminary data.</text>
</comment>
<organism evidence="7 8">
    <name type="scientific">Effrenium voratum</name>
    <dbReference type="NCBI Taxonomy" id="2562239"/>
    <lineage>
        <taxon>Eukaryota</taxon>
        <taxon>Sar</taxon>
        <taxon>Alveolata</taxon>
        <taxon>Dinophyceae</taxon>
        <taxon>Suessiales</taxon>
        <taxon>Symbiodiniaceae</taxon>
        <taxon>Effrenium</taxon>
    </lineage>
</organism>
<dbReference type="PANTHER" id="PTHR10655:SF17">
    <property type="entry name" value="LYSOPHOSPHOLIPASE-LIKE PROTEIN 1"/>
    <property type="match status" value="1"/>
</dbReference>
<dbReference type="CDD" id="cd00590">
    <property type="entry name" value="RRM_SF"/>
    <property type="match status" value="1"/>
</dbReference>
<reference evidence="7" key="1">
    <citation type="submission" date="2023-08" db="EMBL/GenBank/DDBJ databases">
        <authorList>
            <person name="Chen Y."/>
            <person name="Shah S."/>
            <person name="Dougan E. K."/>
            <person name="Thang M."/>
            <person name="Chan C."/>
        </authorList>
    </citation>
    <scope>NUCLEOTIDE SEQUENCE</scope>
</reference>
<dbReference type="GO" id="GO:0016757">
    <property type="term" value="F:glycosyltransferase activity"/>
    <property type="evidence" value="ECO:0007669"/>
    <property type="project" value="UniProtKB-KW"/>
</dbReference>
<keyword evidence="3" id="KW-0328">Glycosyltransferase</keyword>
<dbReference type="Gene3D" id="3.40.50.1820">
    <property type="entry name" value="alpha/beta hydrolase"/>
    <property type="match status" value="1"/>
</dbReference>
<evidence type="ECO:0000313" key="8">
    <source>
        <dbReference type="Proteomes" id="UP001178507"/>
    </source>
</evidence>
<dbReference type="AlphaFoldDB" id="A0AA36MQD7"/>
<dbReference type="PANTHER" id="PTHR10655">
    <property type="entry name" value="LYSOPHOSPHOLIPASE-RELATED"/>
    <property type="match status" value="1"/>
</dbReference>
<dbReference type="GO" id="GO:0005737">
    <property type="term" value="C:cytoplasm"/>
    <property type="evidence" value="ECO:0007669"/>
    <property type="project" value="TreeGrafter"/>
</dbReference>
<dbReference type="SUPFAM" id="SSF53448">
    <property type="entry name" value="Nucleotide-diphospho-sugar transferases"/>
    <property type="match status" value="1"/>
</dbReference>
<dbReference type="InterPro" id="IPR050565">
    <property type="entry name" value="LYPA1-2/EST-like"/>
</dbReference>
<dbReference type="SUPFAM" id="SSF54928">
    <property type="entry name" value="RNA-binding domain, RBD"/>
    <property type="match status" value="1"/>
</dbReference>
<dbReference type="GO" id="GO:0052689">
    <property type="term" value="F:carboxylic ester hydrolase activity"/>
    <property type="evidence" value="ECO:0007669"/>
    <property type="project" value="TreeGrafter"/>
</dbReference>
<dbReference type="InterPro" id="IPR035979">
    <property type="entry name" value="RBD_domain_sf"/>
</dbReference>
<dbReference type="Pfam" id="PF05637">
    <property type="entry name" value="Glyco_transf_34"/>
    <property type="match status" value="1"/>
</dbReference>
<evidence type="ECO:0000256" key="2">
    <source>
        <dbReference type="ARBA" id="ARBA00006499"/>
    </source>
</evidence>
<evidence type="ECO:0000313" key="7">
    <source>
        <dbReference type="EMBL" id="CAJ1375452.1"/>
    </source>
</evidence>
<keyword evidence="8" id="KW-1185">Reference proteome</keyword>
<dbReference type="EMBL" id="CAUJNA010000323">
    <property type="protein sequence ID" value="CAJ1375452.1"/>
    <property type="molecule type" value="Genomic_DNA"/>
</dbReference>
<evidence type="ECO:0000256" key="4">
    <source>
        <dbReference type="ARBA" id="ARBA00022679"/>
    </source>
</evidence>
<accession>A0AA36MQD7</accession>
<evidence type="ECO:0000256" key="3">
    <source>
        <dbReference type="ARBA" id="ARBA00022676"/>
    </source>
</evidence>
<dbReference type="InterPro" id="IPR029044">
    <property type="entry name" value="Nucleotide-diphossugar_trans"/>
</dbReference>
<dbReference type="SUPFAM" id="SSF53474">
    <property type="entry name" value="alpha/beta-Hydrolases"/>
    <property type="match status" value="1"/>
</dbReference>
<dbReference type="InterPro" id="IPR008630">
    <property type="entry name" value="Glyco_trans_34"/>
</dbReference>
<dbReference type="Pfam" id="PF02230">
    <property type="entry name" value="Abhydrolase_2"/>
    <property type="match status" value="1"/>
</dbReference>